<dbReference type="EMBL" id="NPBS01000024">
    <property type="protein sequence ID" value="PAF27014.1"/>
    <property type="molecule type" value="Genomic_DNA"/>
</dbReference>
<comment type="caution">
    <text evidence="1">The sequence shown here is derived from an EMBL/GenBank/DDBJ whole genome shotgun (WGS) entry which is preliminary data.</text>
</comment>
<gene>
    <name evidence="1" type="ORF">CHH61_05465</name>
</gene>
<dbReference type="Pfam" id="PF09148">
    <property type="entry name" value="DUF1934"/>
    <property type="match status" value="1"/>
</dbReference>
<evidence type="ECO:0000313" key="2">
    <source>
        <dbReference type="Proteomes" id="UP000216133"/>
    </source>
</evidence>
<evidence type="ECO:0000313" key="1">
    <source>
        <dbReference type="EMBL" id="PAF27014.1"/>
    </source>
</evidence>
<dbReference type="SUPFAM" id="SSF50814">
    <property type="entry name" value="Lipocalins"/>
    <property type="match status" value="1"/>
</dbReference>
<organism evidence="1 2">
    <name type="scientific">Shouchella clausii</name>
    <name type="common">Alkalihalobacillus clausii</name>
    <dbReference type="NCBI Taxonomy" id="79880"/>
    <lineage>
        <taxon>Bacteria</taxon>
        <taxon>Bacillati</taxon>
        <taxon>Bacillota</taxon>
        <taxon>Bacilli</taxon>
        <taxon>Bacillales</taxon>
        <taxon>Bacillaceae</taxon>
        <taxon>Shouchella</taxon>
    </lineage>
</organism>
<reference evidence="1 2" key="1">
    <citation type="submission" date="2017-07" db="EMBL/GenBank/DDBJ databases">
        <title>Isolation and whole genome analysis of endospore-forming bacteria from heroin.</title>
        <authorList>
            <person name="Kalinowski J."/>
            <person name="Ahrens B."/>
            <person name="Al-Dilaimi A."/>
            <person name="Winkler A."/>
            <person name="Wibberg D."/>
            <person name="Schleenbecker U."/>
            <person name="Ruckert C."/>
            <person name="Wolfel R."/>
            <person name="Grass G."/>
        </authorList>
    </citation>
    <scope>NUCLEOTIDE SEQUENCE [LARGE SCALE GENOMIC DNA]</scope>
    <source>
        <strain evidence="1 2">7523-2</strain>
    </source>
</reference>
<accession>A0A268S3C0</accession>
<dbReference type="InterPro" id="IPR015231">
    <property type="entry name" value="DUF1934"/>
</dbReference>
<dbReference type="Gene3D" id="2.40.128.20">
    <property type="match status" value="1"/>
</dbReference>
<dbReference type="GeneID" id="86928221"/>
<protein>
    <recommendedName>
        <fullName evidence="3">DUF1934 domain-containing protein</fullName>
    </recommendedName>
</protein>
<dbReference type="AlphaFoldDB" id="A0A268S3C0"/>
<evidence type="ECO:0008006" key="3">
    <source>
        <dbReference type="Google" id="ProtNLM"/>
    </source>
</evidence>
<proteinExistence type="predicted"/>
<name>A0A268S3C0_SHOCL</name>
<dbReference type="InterPro" id="IPR012674">
    <property type="entry name" value="Calycin"/>
</dbReference>
<sequence length="143" mass="16723">MKRKVKISFQTTTFIKGQQPDAFSFDTEGDLYIKGSASYLRFKETHAHKQDVFSTMKWDGRELMLIRQGTIIMRQSFLAKEETYGRYVTPEASWETKARTDTLLVQLPTGAKQKGRIYVRYQFFLQGQLTGEHEIRLAMKQIE</sequence>
<dbReference type="Proteomes" id="UP000216133">
    <property type="component" value="Unassembled WGS sequence"/>
</dbReference>
<dbReference type="RefSeq" id="WP_094424620.1">
    <property type="nucleotide sequence ID" value="NZ_CP019985.1"/>
</dbReference>